<dbReference type="GO" id="GO:0005886">
    <property type="term" value="C:plasma membrane"/>
    <property type="evidence" value="ECO:0007669"/>
    <property type="project" value="UniProtKB-SubCell"/>
</dbReference>
<dbReference type="PANTHER" id="PTHR30353:SF15">
    <property type="entry name" value="INNER MEMBRANE PROTEIN YABI"/>
    <property type="match status" value="1"/>
</dbReference>
<evidence type="ECO:0000256" key="6">
    <source>
        <dbReference type="ARBA" id="ARBA00023136"/>
    </source>
</evidence>
<evidence type="ECO:0000256" key="1">
    <source>
        <dbReference type="ARBA" id="ARBA00004651"/>
    </source>
</evidence>
<comment type="subcellular location">
    <subcellularLocation>
        <location evidence="1 7">Cell membrane</location>
        <topology evidence="1 7">Multi-pass membrane protein</topology>
    </subcellularLocation>
</comment>
<dbReference type="EMBL" id="JACLQD010000002">
    <property type="protein sequence ID" value="MBC2835180.1"/>
    <property type="molecule type" value="Genomic_DNA"/>
</dbReference>
<evidence type="ECO:0000256" key="3">
    <source>
        <dbReference type="ARBA" id="ARBA00022475"/>
    </source>
</evidence>
<comment type="caution">
    <text evidence="9">The sequence shown here is derived from an EMBL/GenBank/DDBJ whole genome shotgun (WGS) entry which is preliminary data.</text>
</comment>
<sequence length="180" mass="19915">MRGMMSVDAVLQFLERHQDWSFLVTLVFAFAETLAFLSLLVPSTAILVGVGALISTGALDFLPIWAGAATGAVIGSSVSWWLGARYGEALLKRWPMNRDPLLVARATEAFRRWGLPAVFIGHFFGPLRAIVFLFAGMTRIPFWRFQLVNLPGCLVWAWFVPKSGEIGGEIIGWLWGLFGV</sequence>
<feature type="transmembrane region" description="Helical" evidence="7">
    <location>
        <begin position="113"/>
        <end position="136"/>
    </location>
</feature>
<feature type="domain" description="VTT" evidence="8">
    <location>
        <begin position="41"/>
        <end position="159"/>
    </location>
</feature>
<keyword evidence="10" id="KW-1185">Reference proteome</keyword>
<proteinExistence type="inferred from homology"/>
<feature type="transmembrane region" description="Helical" evidence="7">
    <location>
        <begin position="20"/>
        <end position="41"/>
    </location>
</feature>
<keyword evidence="5 7" id="KW-1133">Transmembrane helix</keyword>
<evidence type="ECO:0000256" key="7">
    <source>
        <dbReference type="RuleBase" id="RU367016"/>
    </source>
</evidence>
<comment type="similarity">
    <text evidence="2 7">Belongs to the DedA family.</text>
</comment>
<keyword evidence="6 7" id="KW-0472">Membrane</keyword>
<dbReference type="InterPro" id="IPR032818">
    <property type="entry name" value="DedA-like"/>
</dbReference>
<dbReference type="PANTHER" id="PTHR30353">
    <property type="entry name" value="INNER MEMBRANE PROTEIN DEDA-RELATED"/>
    <property type="match status" value="1"/>
</dbReference>
<dbReference type="Proteomes" id="UP000555411">
    <property type="component" value="Unassembled WGS sequence"/>
</dbReference>
<dbReference type="Pfam" id="PF09335">
    <property type="entry name" value="VTT_dom"/>
    <property type="match status" value="1"/>
</dbReference>
<name>A0A842I5S9_9RHOB</name>
<keyword evidence="3 7" id="KW-1003">Cell membrane</keyword>
<evidence type="ECO:0000259" key="8">
    <source>
        <dbReference type="Pfam" id="PF09335"/>
    </source>
</evidence>
<evidence type="ECO:0000256" key="5">
    <source>
        <dbReference type="ARBA" id="ARBA00022989"/>
    </source>
</evidence>
<feature type="transmembrane region" description="Helical" evidence="7">
    <location>
        <begin position="61"/>
        <end position="83"/>
    </location>
</feature>
<evidence type="ECO:0000256" key="4">
    <source>
        <dbReference type="ARBA" id="ARBA00022692"/>
    </source>
</evidence>
<evidence type="ECO:0000256" key="2">
    <source>
        <dbReference type="ARBA" id="ARBA00010792"/>
    </source>
</evidence>
<keyword evidence="4 7" id="KW-0812">Transmembrane</keyword>
<gene>
    <name evidence="9" type="ORF">H7F16_06645</name>
</gene>
<dbReference type="InterPro" id="IPR032816">
    <property type="entry name" value="VTT_dom"/>
</dbReference>
<organism evidence="9 10">
    <name type="scientific">Paragemmobacter straminiformis</name>
    <dbReference type="NCBI Taxonomy" id="2045119"/>
    <lineage>
        <taxon>Bacteria</taxon>
        <taxon>Pseudomonadati</taxon>
        <taxon>Pseudomonadota</taxon>
        <taxon>Alphaproteobacteria</taxon>
        <taxon>Rhodobacterales</taxon>
        <taxon>Paracoccaceae</taxon>
        <taxon>Paragemmobacter</taxon>
    </lineage>
</organism>
<reference evidence="9 10" key="1">
    <citation type="journal article" date="2017" name="Int. J. Syst. Evol. Microbiol.">
        <title>Gemmobacter straminiformis sp. nov., isolated from an artificial fountain.</title>
        <authorList>
            <person name="Kang J.Y."/>
            <person name="Kim M.J."/>
            <person name="Chun J."/>
            <person name="Son K.P."/>
            <person name="Jahng K.Y."/>
        </authorList>
    </citation>
    <scope>NUCLEOTIDE SEQUENCE [LARGE SCALE GENOMIC DNA]</scope>
    <source>
        <strain evidence="9 10">CAM-8</strain>
    </source>
</reference>
<protein>
    <submittedName>
        <fullName evidence="9">DedA family protein</fullName>
    </submittedName>
</protein>
<evidence type="ECO:0000313" key="9">
    <source>
        <dbReference type="EMBL" id="MBC2835180.1"/>
    </source>
</evidence>
<comment type="caution">
    <text evidence="7">Lacks conserved residue(s) required for the propagation of feature annotation.</text>
</comment>
<accession>A0A842I5S9</accession>
<evidence type="ECO:0000313" key="10">
    <source>
        <dbReference type="Proteomes" id="UP000555411"/>
    </source>
</evidence>
<dbReference type="AlphaFoldDB" id="A0A842I5S9"/>